<feature type="transmembrane region" description="Helical" evidence="1">
    <location>
        <begin position="12"/>
        <end position="29"/>
    </location>
</feature>
<accession>A0ABT3RW89</accession>
<proteinExistence type="predicted"/>
<evidence type="ECO:0000313" key="3">
    <source>
        <dbReference type="Proteomes" id="UP001209885"/>
    </source>
</evidence>
<dbReference type="EMBL" id="JAPFQN010000011">
    <property type="protein sequence ID" value="MCX2745827.1"/>
    <property type="molecule type" value="Genomic_DNA"/>
</dbReference>
<reference evidence="2 3" key="1">
    <citation type="submission" date="2022-11" db="EMBL/GenBank/DDBJ databases">
        <title>The characterization of three novel Bacteroidetes species and genomic analysis of their roles in tidal elemental geochemical cycles.</title>
        <authorList>
            <person name="Ma K."/>
        </authorList>
    </citation>
    <scope>NUCLEOTIDE SEQUENCE [LARGE SCALE GENOMIC DNA]</scope>
    <source>
        <strain evidence="2 3">M17</strain>
    </source>
</reference>
<sequence length="160" mass="18837">MTNSIKPYKTDFILFIGLIIIAISIYLISTENSPVDLQMHDTYIVLDQNSITFLIIGPLIFLVFLLRGIWKKLKNKWTNIGLLVGLIWILIFLYFTIQGQQQLVDQFSEYAKEEHFYNEVFVKGAKQKIKYLWVILSIITLGIFALGYWTIRIWNKVYYS</sequence>
<dbReference type="RefSeq" id="WP_266058428.1">
    <property type="nucleotide sequence ID" value="NZ_JAPFQN010000011.1"/>
</dbReference>
<protein>
    <submittedName>
        <fullName evidence="2">Uncharacterized protein</fullName>
    </submittedName>
</protein>
<keyword evidence="1" id="KW-1133">Transmembrane helix</keyword>
<keyword evidence="3" id="KW-1185">Reference proteome</keyword>
<name>A0ABT3RW89_9BACT</name>
<organism evidence="2 3">
    <name type="scientific">Mangrovivirga halotolerans</name>
    <dbReference type="NCBI Taxonomy" id="2993936"/>
    <lineage>
        <taxon>Bacteria</taxon>
        <taxon>Pseudomonadati</taxon>
        <taxon>Bacteroidota</taxon>
        <taxon>Cytophagia</taxon>
        <taxon>Cytophagales</taxon>
        <taxon>Mangrovivirgaceae</taxon>
        <taxon>Mangrovivirga</taxon>
    </lineage>
</organism>
<feature type="transmembrane region" description="Helical" evidence="1">
    <location>
        <begin position="77"/>
        <end position="97"/>
    </location>
</feature>
<feature type="transmembrane region" description="Helical" evidence="1">
    <location>
        <begin position="131"/>
        <end position="151"/>
    </location>
</feature>
<dbReference type="Proteomes" id="UP001209885">
    <property type="component" value="Unassembled WGS sequence"/>
</dbReference>
<evidence type="ECO:0000313" key="2">
    <source>
        <dbReference type="EMBL" id="MCX2745827.1"/>
    </source>
</evidence>
<keyword evidence="1" id="KW-0472">Membrane</keyword>
<keyword evidence="1" id="KW-0812">Transmembrane</keyword>
<evidence type="ECO:0000256" key="1">
    <source>
        <dbReference type="SAM" id="Phobius"/>
    </source>
</evidence>
<gene>
    <name evidence="2" type="ORF">OO013_18235</name>
</gene>
<feature type="transmembrane region" description="Helical" evidence="1">
    <location>
        <begin position="49"/>
        <end position="70"/>
    </location>
</feature>
<comment type="caution">
    <text evidence="2">The sequence shown here is derived from an EMBL/GenBank/DDBJ whole genome shotgun (WGS) entry which is preliminary data.</text>
</comment>